<feature type="transmembrane region" description="Helical" evidence="1">
    <location>
        <begin position="388"/>
        <end position="406"/>
    </location>
</feature>
<dbReference type="Pfam" id="PF09913">
    <property type="entry name" value="DUF2142"/>
    <property type="match status" value="1"/>
</dbReference>
<proteinExistence type="predicted"/>
<keyword evidence="1" id="KW-0812">Transmembrane</keyword>
<dbReference type="EMBL" id="JACHVP010000001">
    <property type="protein sequence ID" value="MBB2965456.1"/>
    <property type="molecule type" value="Genomic_DNA"/>
</dbReference>
<evidence type="ECO:0008006" key="4">
    <source>
        <dbReference type="Google" id="ProtNLM"/>
    </source>
</evidence>
<feature type="transmembrane region" description="Helical" evidence="1">
    <location>
        <begin position="327"/>
        <end position="350"/>
    </location>
</feature>
<feature type="transmembrane region" description="Helical" evidence="1">
    <location>
        <begin position="418"/>
        <end position="437"/>
    </location>
</feature>
<feature type="transmembrane region" description="Helical" evidence="1">
    <location>
        <begin position="165"/>
        <end position="182"/>
    </location>
</feature>
<comment type="caution">
    <text evidence="2">The sequence shown here is derived from an EMBL/GenBank/DDBJ whole genome shotgun (WGS) entry which is preliminary data.</text>
</comment>
<feature type="transmembrane region" description="Helical" evidence="1">
    <location>
        <begin position="357"/>
        <end position="376"/>
    </location>
</feature>
<evidence type="ECO:0000313" key="3">
    <source>
        <dbReference type="Proteomes" id="UP000538196"/>
    </source>
</evidence>
<evidence type="ECO:0000313" key="2">
    <source>
        <dbReference type="EMBL" id="MBB2965456.1"/>
    </source>
</evidence>
<feature type="transmembrane region" description="Helical" evidence="1">
    <location>
        <begin position="256"/>
        <end position="277"/>
    </location>
</feature>
<keyword evidence="1" id="KW-0472">Membrane</keyword>
<feature type="transmembrane region" description="Helical" evidence="1">
    <location>
        <begin position="132"/>
        <end position="158"/>
    </location>
</feature>
<feature type="transmembrane region" description="Helical" evidence="1">
    <location>
        <begin position="466"/>
        <end position="487"/>
    </location>
</feature>
<dbReference type="AlphaFoldDB" id="A0A7W4USG9"/>
<feature type="transmembrane region" description="Helical" evidence="1">
    <location>
        <begin position="213"/>
        <end position="229"/>
    </location>
</feature>
<feature type="transmembrane region" description="Helical" evidence="1">
    <location>
        <begin position="14"/>
        <end position="34"/>
    </location>
</feature>
<feature type="transmembrane region" description="Helical" evidence="1">
    <location>
        <begin position="235"/>
        <end position="251"/>
    </location>
</feature>
<gene>
    <name evidence="2" type="ORF">FHX33_000188</name>
</gene>
<dbReference type="InterPro" id="IPR018674">
    <property type="entry name" value="DUF2142_membrane"/>
</dbReference>
<dbReference type="Proteomes" id="UP000538196">
    <property type="component" value="Unassembled WGS sequence"/>
</dbReference>
<protein>
    <recommendedName>
        <fullName evidence="4">DUF2142 domain-containing protein</fullName>
    </recommendedName>
</protein>
<organism evidence="2 3">
    <name type="scientific">Leifsonia aquatica</name>
    <name type="common">Corynebacterium aquaticum</name>
    <dbReference type="NCBI Taxonomy" id="144185"/>
    <lineage>
        <taxon>Bacteria</taxon>
        <taxon>Bacillati</taxon>
        <taxon>Actinomycetota</taxon>
        <taxon>Actinomycetes</taxon>
        <taxon>Micrococcales</taxon>
        <taxon>Microbacteriaceae</taxon>
        <taxon>Leifsonia</taxon>
    </lineage>
</organism>
<evidence type="ECO:0000256" key="1">
    <source>
        <dbReference type="SAM" id="Phobius"/>
    </source>
</evidence>
<keyword evidence="1" id="KW-1133">Transmembrane helix</keyword>
<name>A0A7W4USG9_LEIAQ</name>
<feature type="transmembrane region" description="Helical" evidence="1">
    <location>
        <begin position="188"/>
        <end position="206"/>
    </location>
</feature>
<dbReference type="RefSeq" id="WP_155829002.1">
    <property type="nucleotide sequence ID" value="NZ_JACHVP010000001.1"/>
</dbReference>
<reference evidence="2 3" key="1">
    <citation type="submission" date="2020-08" db="EMBL/GenBank/DDBJ databases">
        <title>Sequencing the genomes of 1000 actinobacteria strains.</title>
        <authorList>
            <person name="Klenk H.-P."/>
        </authorList>
    </citation>
    <scope>NUCLEOTIDE SEQUENCE [LARGE SCALE GENOMIC DNA]</scope>
    <source>
        <strain evidence="2 3">DSM 20146</strain>
    </source>
</reference>
<sequence length="512" mass="54244">MHYSPTDPSGRRRWPLLLGVPIFALIALIMWAVATPVGSSPDDDYHLASAWCALGDRPGLCEEVPGHPEERAIPKGVAQVLCTDLFPSQLEKCDVDPGQSVNDLIPTARGNFAGTYPPVYYAVMGVFASSQYAVSAIVMRIVNAILFVGLTSLLYWLLTPSRRRTLLWTWAIGIVPLGISLLSSNNPSSWAIIAGGSLWLAVLGWFEADGRRAIGLGALAVVFAVMGAGARADSAIYTVLGIIVAGILGASRSRAFLLKAILPLALVVVAALFYFGANQSVSTGGLTGSHDTTAPLTTAQYVWDYFIDLPQLWAGSLGTWPIGWLDIPMPAVVSVAAVGVFGAVTFAGLRSASVRKLLALGFALAMLFAVPAWILLKSKALVGQEVQPRYILPLLLMFAGVALVEATRRRIAFTRLQIGVAALALSIANAVALHASIQRYVSGLGDPDIDLGHDVHWWWGGPVSPMIVWILGSLAFAAAVSGALWLAHRRVGIAAAPSSETPARPETVGNNG</sequence>
<accession>A0A7W4USG9</accession>
<keyword evidence="3" id="KW-1185">Reference proteome</keyword>